<feature type="region of interest" description="Disordered" evidence="11">
    <location>
        <begin position="217"/>
        <end position="377"/>
    </location>
</feature>
<keyword evidence="7" id="KW-0238">DNA-binding</keyword>
<evidence type="ECO:0000259" key="12">
    <source>
        <dbReference type="PROSITE" id="PS50097"/>
    </source>
</evidence>
<feature type="region of interest" description="Disordered" evidence="11">
    <location>
        <begin position="591"/>
        <end position="618"/>
    </location>
</feature>
<comment type="subcellular location">
    <subcellularLocation>
        <location evidence="1">Nucleus</location>
    </subcellularLocation>
</comment>
<evidence type="ECO:0000256" key="11">
    <source>
        <dbReference type="SAM" id="MobiDB-lite"/>
    </source>
</evidence>
<dbReference type="Gene3D" id="3.30.160.60">
    <property type="entry name" value="Classic Zinc Finger"/>
    <property type="match status" value="1"/>
</dbReference>
<evidence type="ECO:0000259" key="13">
    <source>
        <dbReference type="PROSITE" id="PS50157"/>
    </source>
</evidence>
<dbReference type="SUPFAM" id="SSF54695">
    <property type="entry name" value="POZ domain"/>
    <property type="match status" value="1"/>
</dbReference>
<name>A0A1S3D5P0_DIACI</name>
<gene>
    <name evidence="15" type="primary">LOC103511818</name>
</gene>
<organism evidence="14 15">
    <name type="scientific">Diaphorina citri</name>
    <name type="common">Asian citrus psyllid</name>
    <dbReference type="NCBI Taxonomy" id="121845"/>
    <lineage>
        <taxon>Eukaryota</taxon>
        <taxon>Metazoa</taxon>
        <taxon>Ecdysozoa</taxon>
        <taxon>Arthropoda</taxon>
        <taxon>Hexapoda</taxon>
        <taxon>Insecta</taxon>
        <taxon>Pterygota</taxon>
        <taxon>Neoptera</taxon>
        <taxon>Paraneoptera</taxon>
        <taxon>Hemiptera</taxon>
        <taxon>Sternorrhyncha</taxon>
        <taxon>Psylloidea</taxon>
        <taxon>Psyllidae</taxon>
        <taxon>Diaphorininae</taxon>
        <taxon>Diaphorina</taxon>
    </lineage>
</organism>
<keyword evidence="3" id="KW-0677">Repeat</keyword>
<dbReference type="PROSITE" id="PS00028">
    <property type="entry name" value="ZINC_FINGER_C2H2_1"/>
    <property type="match status" value="2"/>
</dbReference>
<evidence type="ECO:0000256" key="9">
    <source>
        <dbReference type="ARBA" id="ARBA00023242"/>
    </source>
</evidence>
<keyword evidence="8" id="KW-0804">Transcription</keyword>
<feature type="compositionally biased region" description="Basic residues" evidence="11">
    <location>
        <begin position="344"/>
        <end position="359"/>
    </location>
</feature>
<feature type="compositionally biased region" description="Basic and acidic residues" evidence="11">
    <location>
        <begin position="250"/>
        <end position="263"/>
    </location>
</feature>
<dbReference type="AlphaFoldDB" id="A0A1S3D5P0"/>
<sequence length="618" mass="67361">MMSMYSLYRAWLLRDTASIASPSLSLPPDLIINVSVPASPPYQFIAHRTLVATHSGYLKSAIASQEEYGKSGQMPSLGGGLINNTMLNHLNGTPNTGNSLPGAMPSNSYLGNTPQGILEVTLPSSIQVDSFSPLLTFMYTGYLDLNLQNIYELLLAVNILQMPHALDLCRSYLLHNVHSVANLTFNPSARPSLAKPIPGHGGLASLLGATSFRSRPSLAKPIPGHGGLASLLGGDHPRETSRPVPMDIARPQDVKTTPEEPPRDPSPSPTYTLPTIPPSLGPNRVKGIRNVRRRRFTKPKKPPGPPLRVHSPQSDSSDDVTVVTTELPRACGATDPSPGPNRVKGIRNVRRRRFTKPKKPPGPPLRVHSPQSDSSDDVTVVTTELPRACGATEQGGNIVVDVASCDGPVHFTRVLNENYDIYRTRASSPDRDTKTVESARSEDGSEVEINIDENSSDEEGEGGEENEENIARNLETEQSFQLNFRHQIQRQNRSDLTAGDTEPSGGYKCSLCGEEFKTTAQGERHKAAVHHAATRNNQRRVIPRTVLKPVSPTQREVRLLDMNVQYYPCKTCGAKFPSYYFVHKHRRRVHPEEEQGSGGVGMVSTLNQSAAVDTSTAA</sequence>
<keyword evidence="5" id="KW-0862">Zinc</keyword>
<dbReference type="STRING" id="121845.A0A1S3D5P0"/>
<feature type="region of interest" description="Disordered" evidence="11">
    <location>
        <begin position="426"/>
        <end position="468"/>
    </location>
</feature>
<dbReference type="InterPro" id="IPR000210">
    <property type="entry name" value="BTB/POZ_dom"/>
</dbReference>
<dbReference type="PaxDb" id="121845-A0A1S3D5P0"/>
<evidence type="ECO:0000256" key="1">
    <source>
        <dbReference type="ARBA" id="ARBA00004123"/>
    </source>
</evidence>
<dbReference type="GO" id="GO:0000981">
    <property type="term" value="F:DNA-binding transcription factor activity, RNA polymerase II-specific"/>
    <property type="evidence" value="ECO:0007669"/>
    <property type="project" value="TreeGrafter"/>
</dbReference>
<evidence type="ECO:0000256" key="7">
    <source>
        <dbReference type="ARBA" id="ARBA00023125"/>
    </source>
</evidence>
<dbReference type="GO" id="GO:0008270">
    <property type="term" value="F:zinc ion binding"/>
    <property type="evidence" value="ECO:0007669"/>
    <property type="project" value="UniProtKB-KW"/>
</dbReference>
<feature type="compositionally biased region" description="Basic residues" evidence="11">
    <location>
        <begin position="286"/>
        <end position="301"/>
    </location>
</feature>
<dbReference type="GO" id="GO:0005634">
    <property type="term" value="C:nucleus"/>
    <property type="evidence" value="ECO:0007669"/>
    <property type="project" value="UniProtKB-SubCell"/>
</dbReference>
<dbReference type="InterPro" id="IPR013087">
    <property type="entry name" value="Znf_C2H2_type"/>
</dbReference>
<reference evidence="15" key="1">
    <citation type="submission" date="2025-08" db="UniProtKB">
        <authorList>
            <consortium name="RefSeq"/>
        </authorList>
    </citation>
    <scope>IDENTIFICATION</scope>
</reference>
<accession>A0A1S3D5P0</accession>
<evidence type="ECO:0000256" key="5">
    <source>
        <dbReference type="ARBA" id="ARBA00022833"/>
    </source>
</evidence>
<keyword evidence="14" id="KW-1185">Reference proteome</keyword>
<dbReference type="SMART" id="SM00355">
    <property type="entry name" value="ZnF_C2H2"/>
    <property type="match status" value="2"/>
</dbReference>
<evidence type="ECO:0000313" key="15">
    <source>
        <dbReference type="RefSeq" id="XP_008474783.2"/>
    </source>
</evidence>
<evidence type="ECO:0000256" key="2">
    <source>
        <dbReference type="ARBA" id="ARBA00022723"/>
    </source>
</evidence>
<evidence type="ECO:0000313" key="14">
    <source>
        <dbReference type="Proteomes" id="UP000079169"/>
    </source>
</evidence>
<dbReference type="InterPro" id="IPR011333">
    <property type="entry name" value="SKP1/BTB/POZ_sf"/>
</dbReference>
<feature type="domain" description="BTB" evidence="12">
    <location>
        <begin position="28"/>
        <end position="147"/>
    </location>
</feature>
<dbReference type="GeneID" id="103511818"/>
<feature type="domain" description="C2H2-type" evidence="13">
    <location>
        <begin position="507"/>
        <end position="536"/>
    </location>
</feature>
<evidence type="ECO:0000256" key="8">
    <source>
        <dbReference type="ARBA" id="ARBA00023163"/>
    </source>
</evidence>
<dbReference type="RefSeq" id="XP_008474783.2">
    <property type="nucleotide sequence ID" value="XM_008476561.2"/>
</dbReference>
<dbReference type="InterPro" id="IPR050457">
    <property type="entry name" value="ZnFinger_BTB_dom_contain"/>
</dbReference>
<feature type="compositionally biased region" description="Basic and acidic residues" evidence="11">
    <location>
        <begin position="426"/>
        <end position="443"/>
    </location>
</feature>
<evidence type="ECO:0000256" key="10">
    <source>
        <dbReference type="PROSITE-ProRule" id="PRU00042"/>
    </source>
</evidence>
<proteinExistence type="predicted"/>
<dbReference type="Pfam" id="PF00651">
    <property type="entry name" value="BTB"/>
    <property type="match status" value="1"/>
</dbReference>
<dbReference type="PANTHER" id="PTHR46105">
    <property type="entry name" value="AGAP004733-PA"/>
    <property type="match status" value="1"/>
</dbReference>
<dbReference type="Gene3D" id="3.30.710.10">
    <property type="entry name" value="Potassium Channel Kv1.1, Chain A"/>
    <property type="match status" value="1"/>
</dbReference>
<dbReference type="PROSITE" id="PS50157">
    <property type="entry name" value="ZINC_FINGER_C2H2_2"/>
    <property type="match status" value="2"/>
</dbReference>
<keyword evidence="6" id="KW-0805">Transcription regulation</keyword>
<dbReference type="PROSITE" id="PS50097">
    <property type="entry name" value="BTB"/>
    <property type="match status" value="1"/>
</dbReference>
<feature type="compositionally biased region" description="Polar residues" evidence="11">
    <location>
        <begin position="604"/>
        <end position="618"/>
    </location>
</feature>
<evidence type="ECO:0000256" key="6">
    <source>
        <dbReference type="ARBA" id="ARBA00023015"/>
    </source>
</evidence>
<feature type="compositionally biased region" description="Acidic residues" evidence="11">
    <location>
        <begin position="444"/>
        <end position="468"/>
    </location>
</feature>
<evidence type="ECO:0000256" key="4">
    <source>
        <dbReference type="ARBA" id="ARBA00022771"/>
    </source>
</evidence>
<dbReference type="SMART" id="SM00225">
    <property type="entry name" value="BTB"/>
    <property type="match status" value="1"/>
</dbReference>
<evidence type="ECO:0000256" key="3">
    <source>
        <dbReference type="ARBA" id="ARBA00022737"/>
    </source>
</evidence>
<feature type="domain" description="C2H2-type" evidence="13">
    <location>
        <begin position="567"/>
        <end position="595"/>
    </location>
</feature>
<dbReference type="KEGG" id="dci:103511818"/>
<keyword evidence="9" id="KW-0539">Nucleus</keyword>
<keyword evidence="2" id="KW-0479">Metal-binding</keyword>
<dbReference type="GO" id="GO:0000978">
    <property type="term" value="F:RNA polymerase II cis-regulatory region sequence-specific DNA binding"/>
    <property type="evidence" value="ECO:0007669"/>
    <property type="project" value="TreeGrafter"/>
</dbReference>
<dbReference type="Proteomes" id="UP000079169">
    <property type="component" value="Unplaced"/>
</dbReference>
<protein>
    <submittedName>
        <fullName evidence="15">Uncharacterized protein LOC103511818</fullName>
    </submittedName>
</protein>
<keyword evidence="4 10" id="KW-0863">Zinc-finger</keyword>
<dbReference type="PANTHER" id="PTHR46105:SF5">
    <property type="entry name" value="ZINC FINGER AND BTB DOMAIN-CONTAINING PROTEIN 44 ISOFORM X1"/>
    <property type="match status" value="1"/>
</dbReference>